<dbReference type="Gene3D" id="3.20.20.140">
    <property type="entry name" value="Metal-dependent hydrolases"/>
    <property type="match status" value="1"/>
</dbReference>
<feature type="domain" description="Amidohydrolase-related" evidence="2">
    <location>
        <begin position="3"/>
        <end position="276"/>
    </location>
</feature>
<proteinExistence type="inferred from homology"/>
<dbReference type="GO" id="GO:0016787">
    <property type="term" value="F:hydrolase activity"/>
    <property type="evidence" value="ECO:0007669"/>
    <property type="project" value="UniProtKB-KW"/>
</dbReference>
<keyword evidence="4" id="KW-1185">Reference proteome</keyword>
<accession>A0A517SRU0</accession>
<dbReference type="Proteomes" id="UP000315003">
    <property type="component" value="Chromosome"/>
</dbReference>
<organism evidence="3 4">
    <name type="scientific">Stieleria bergensis</name>
    <dbReference type="NCBI Taxonomy" id="2528025"/>
    <lineage>
        <taxon>Bacteria</taxon>
        <taxon>Pseudomonadati</taxon>
        <taxon>Planctomycetota</taxon>
        <taxon>Planctomycetia</taxon>
        <taxon>Pirellulales</taxon>
        <taxon>Pirellulaceae</taxon>
        <taxon>Stieleria</taxon>
    </lineage>
</organism>
<evidence type="ECO:0000313" key="3">
    <source>
        <dbReference type="EMBL" id="QDT58840.1"/>
    </source>
</evidence>
<evidence type="ECO:0000256" key="1">
    <source>
        <dbReference type="ARBA" id="ARBA00038310"/>
    </source>
</evidence>
<sequence>MVIDSHHHLWRYDASEYPWIGAGMEVLKRDFGGTDLESLAGSDGVDGFVTVQARQSLAETEALIELAQASPRIKGVVGWVDFASDEVVDQLDQFSGVAALKGMRHVVQDEPDDDFILGADFNRGIRRLVGRDLVYDLLIFARQLPATIQFAQSHVDIPMVLDHIAKPTITSDQPDPAWVDGIKQLAQCDHVSCKFSGVATEVQLQDWDIDLIRPYWQVVLDAFTPERLMFGSDWPVCLLRTEYTRWKQVAEQLAAGLSRRDQEAFFGGNASRVYQLEQ</sequence>
<dbReference type="InterPro" id="IPR006680">
    <property type="entry name" value="Amidohydro-rel"/>
</dbReference>
<evidence type="ECO:0000259" key="2">
    <source>
        <dbReference type="Pfam" id="PF04909"/>
    </source>
</evidence>
<evidence type="ECO:0000313" key="4">
    <source>
        <dbReference type="Proteomes" id="UP000315003"/>
    </source>
</evidence>
<dbReference type="PANTHER" id="PTHR43569:SF2">
    <property type="entry name" value="AMIDOHYDROLASE-RELATED DOMAIN-CONTAINING PROTEIN"/>
    <property type="match status" value="1"/>
</dbReference>
<dbReference type="AlphaFoldDB" id="A0A517SRU0"/>
<dbReference type="Pfam" id="PF04909">
    <property type="entry name" value="Amidohydro_2"/>
    <property type="match status" value="1"/>
</dbReference>
<protein>
    <submittedName>
        <fullName evidence="3">Amidohydrolase</fullName>
    </submittedName>
</protein>
<name>A0A517SRU0_9BACT</name>
<reference evidence="3 4" key="1">
    <citation type="submission" date="2019-02" db="EMBL/GenBank/DDBJ databases">
        <title>Deep-cultivation of Planctomycetes and their phenomic and genomic characterization uncovers novel biology.</title>
        <authorList>
            <person name="Wiegand S."/>
            <person name="Jogler M."/>
            <person name="Boedeker C."/>
            <person name="Pinto D."/>
            <person name="Vollmers J."/>
            <person name="Rivas-Marin E."/>
            <person name="Kohn T."/>
            <person name="Peeters S.H."/>
            <person name="Heuer A."/>
            <person name="Rast P."/>
            <person name="Oberbeckmann S."/>
            <person name="Bunk B."/>
            <person name="Jeske O."/>
            <person name="Meyerdierks A."/>
            <person name="Storesund J.E."/>
            <person name="Kallscheuer N."/>
            <person name="Luecker S."/>
            <person name="Lage O.M."/>
            <person name="Pohl T."/>
            <person name="Merkel B.J."/>
            <person name="Hornburger P."/>
            <person name="Mueller R.-W."/>
            <person name="Bruemmer F."/>
            <person name="Labrenz M."/>
            <person name="Spormann A.M."/>
            <person name="Op den Camp H."/>
            <person name="Overmann J."/>
            <person name="Amann R."/>
            <person name="Jetten M.S.M."/>
            <person name="Mascher T."/>
            <person name="Medema M.H."/>
            <person name="Devos D.P."/>
            <person name="Kaster A.-K."/>
            <person name="Ovreas L."/>
            <person name="Rohde M."/>
            <person name="Galperin M.Y."/>
            <person name="Jogler C."/>
        </authorList>
    </citation>
    <scope>NUCLEOTIDE SEQUENCE [LARGE SCALE GENOMIC DNA]</scope>
    <source>
        <strain evidence="3 4">SV_7m_r</strain>
    </source>
</reference>
<comment type="similarity">
    <text evidence="1">Belongs to the metallo-dependent hydrolases superfamily.</text>
</comment>
<dbReference type="EMBL" id="CP036272">
    <property type="protein sequence ID" value="QDT58840.1"/>
    <property type="molecule type" value="Genomic_DNA"/>
</dbReference>
<dbReference type="PANTHER" id="PTHR43569">
    <property type="entry name" value="AMIDOHYDROLASE"/>
    <property type="match status" value="1"/>
</dbReference>
<dbReference type="SUPFAM" id="SSF51556">
    <property type="entry name" value="Metallo-dependent hydrolases"/>
    <property type="match status" value="1"/>
</dbReference>
<dbReference type="InterPro" id="IPR032466">
    <property type="entry name" value="Metal_Hydrolase"/>
</dbReference>
<gene>
    <name evidence="3" type="ORF">SV7mr_13410</name>
</gene>
<keyword evidence="3" id="KW-0378">Hydrolase</keyword>
<dbReference type="OrthoDB" id="5450317at2"/>
<dbReference type="InterPro" id="IPR052350">
    <property type="entry name" value="Metallo-dep_Lactonases"/>
</dbReference>
<dbReference type="RefSeq" id="WP_145270296.1">
    <property type="nucleotide sequence ID" value="NZ_CP036272.1"/>
</dbReference>